<dbReference type="GO" id="GO:0061630">
    <property type="term" value="F:ubiquitin protein ligase activity"/>
    <property type="evidence" value="ECO:0007669"/>
    <property type="project" value="UniProtKB-EC"/>
</dbReference>
<evidence type="ECO:0000256" key="6">
    <source>
        <dbReference type="ARBA" id="ARBA00022786"/>
    </source>
</evidence>
<dbReference type="OrthoDB" id="10064100at2759"/>
<proteinExistence type="predicted"/>
<dbReference type="InterPro" id="IPR003613">
    <property type="entry name" value="Ubox_domain"/>
</dbReference>
<keyword evidence="7" id="KW-0175">Coiled coil</keyword>
<dbReference type="InterPro" id="IPR051348">
    <property type="entry name" value="U-box_ubiquitin_ligases"/>
</dbReference>
<evidence type="ECO:0000256" key="1">
    <source>
        <dbReference type="ARBA" id="ARBA00000900"/>
    </source>
</evidence>
<dbReference type="Proteomes" id="UP000027138">
    <property type="component" value="Unassembled WGS sequence"/>
</dbReference>
<dbReference type="GO" id="GO:0004672">
    <property type="term" value="F:protein kinase activity"/>
    <property type="evidence" value="ECO:0007669"/>
    <property type="project" value="InterPro"/>
</dbReference>
<dbReference type="PANTHER" id="PTHR45647">
    <property type="entry name" value="OS02G0152300 PROTEIN"/>
    <property type="match status" value="1"/>
</dbReference>
<evidence type="ECO:0000256" key="5">
    <source>
        <dbReference type="ARBA" id="ARBA00022679"/>
    </source>
</evidence>
<feature type="coiled-coil region" evidence="7">
    <location>
        <begin position="423"/>
        <end position="457"/>
    </location>
</feature>
<evidence type="ECO:0000256" key="2">
    <source>
        <dbReference type="ARBA" id="ARBA00003861"/>
    </source>
</evidence>
<evidence type="ECO:0000256" key="7">
    <source>
        <dbReference type="SAM" id="Coils"/>
    </source>
</evidence>
<dbReference type="CDD" id="cd16655">
    <property type="entry name" value="RING-Ubox_WDSUB1-like"/>
    <property type="match status" value="1"/>
</dbReference>
<organism evidence="10 11">
    <name type="scientific">Jatropha curcas</name>
    <name type="common">Barbados nut</name>
    <dbReference type="NCBI Taxonomy" id="180498"/>
    <lineage>
        <taxon>Eukaryota</taxon>
        <taxon>Viridiplantae</taxon>
        <taxon>Streptophyta</taxon>
        <taxon>Embryophyta</taxon>
        <taxon>Tracheophyta</taxon>
        <taxon>Spermatophyta</taxon>
        <taxon>Magnoliopsida</taxon>
        <taxon>eudicotyledons</taxon>
        <taxon>Gunneridae</taxon>
        <taxon>Pentapetalae</taxon>
        <taxon>rosids</taxon>
        <taxon>fabids</taxon>
        <taxon>Malpighiales</taxon>
        <taxon>Euphorbiaceae</taxon>
        <taxon>Crotonoideae</taxon>
        <taxon>Jatropheae</taxon>
        <taxon>Jatropha</taxon>
    </lineage>
</organism>
<evidence type="ECO:0000259" key="8">
    <source>
        <dbReference type="PROSITE" id="PS50011"/>
    </source>
</evidence>
<dbReference type="InterPro" id="IPR011009">
    <property type="entry name" value="Kinase-like_dom_sf"/>
</dbReference>
<dbReference type="EC" id="2.3.2.27" evidence="4"/>
<keyword evidence="6" id="KW-0833">Ubl conjugation pathway</keyword>
<evidence type="ECO:0000259" key="9">
    <source>
        <dbReference type="PROSITE" id="PS51698"/>
    </source>
</evidence>
<dbReference type="EMBL" id="KK914734">
    <property type="protein sequence ID" value="KDP29773.1"/>
    <property type="molecule type" value="Genomic_DNA"/>
</dbReference>
<evidence type="ECO:0000313" key="10">
    <source>
        <dbReference type="EMBL" id="KDP29773.1"/>
    </source>
</evidence>
<name>A0A067K425_JATCU</name>
<dbReference type="UniPathway" id="UPA00143"/>
<reference evidence="10 11" key="1">
    <citation type="journal article" date="2014" name="PLoS ONE">
        <title>Global Analysis of Gene Expression Profiles in Physic Nut (Jatropha curcas L.) Seedlings Exposed to Salt Stress.</title>
        <authorList>
            <person name="Zhang L."/>
            <person name="Zhang C."/>
            <person name="Wu P."/>
            <person name="Chen Y."/>
            <person name="Li M."/>
            <person name="Jiang H."/>
            <person name="Wu G."/>
        </authorList>
    </citation>
    <scope>NUCLEOTIDE SEQUENCE [LARGE SCALE GENOMIC DNA]</scope>
    <source>
        <strain evidence="11">cv. GZQX0401</strain>
        <tissue evidence="10">Young leaves</tissue>
    </source>
</reference>
<gene>
    <name evidence="10" type="ORF">JCGZ_18708</name>
</gene>
<evidence type="ECO:0000313" key="11">
    <source>
        <dbReference type="Proteomes" id="UP000027138"/>
    </source>
</evidence>
<dbReference type="Gene3D" id="3.30.40.10">
    <property type="entry name" value="Zinc/RING finger domain, C3HC4 (zinc finger)"/>
    <property type="match status" value="1"/>
</dbReference>
<dbReference type="InterPro" id="IPR001245">
    <property type="entry name" value="Ser-Thr/Tyr_kinase_cat_dom"/>
</dbReference>
<dbReference type="PROSITE" id="PS50011">
    <property type="entry name" value="PROTEIN_KINASE_DOM"/>
    <property type="match status" value="1"/>
</dbReference>
<evidence type="ECO:0000256" key="4">
    <source>
        <dbReference type="ARBA" id="ARBA00012483"/>
    </source>
</evidence>
<protein>
    <recommendedName>
        <fullName evidence="4">RING-type E3 ubiquitin transferase</fullName>
        <ecNumber evidence="4">2.3.2.27</ecNumber>
    </recommendedName>
</protein>
<comment type="pathway">
    <text evidence="3">Protein modification; protein ubiquitination.</text>
</comment>
<dbReference type="AlphaFoldDB" id="A0A067K425"/>
<dbReference type="InterPro" id="IPR000719">
    <property type="entry name" value="Prot_kinase_dom"/>
</dbReference>
<dbReference type="PANTHER" id="PTHR45647:SF56">
    <property type="entry name" value="U-BOX DOMAIN-CONTAINING PROTEIN 50-RELATED"/>
    <property type="match status" value="1"/>
</dbReference>
<dbReference type="InterPro" id="IPR013083">
    <property type="entry name" value="Znf_RING/FYVE/PHD"/>
</dbReference>
<accession>A0A067K425</accession>
<keyword evidence="5" id="KW-0808">Transferase</keyword>
<sequence length="834" mass="95567">MNDHVEKVYVILGNDLQDGFKTLDWTIRKWKPNPISIVILHLSSNNISKDFVYTPCEFHYQNLSSLSCSSLELRSYYCRYYYVLILLEQISVGKLPASSVSEEKLQVLRKYEQEKIEKLLSKFITFCGKVKAEILKVEKSDEPIHRVIIDLISRHKITKLVLGLTFLRSSSWRSKNAISGSFYVHQHKPNFCELFIICGGKLVFLRRENEEAVMEDDQGSNVTKKGNIKSWLGKILPDHNSLGRHSRMSASSKGFDSPNLRTQWENCVLEIQNYYEHLLSLNSDEEGREKESDDILLQVGPLERGVTEPTNSIMRSKINEAKKIIRLKKEEAKANAERSAKAEWAISLCNSRVEELEDRIKEEVTSQIEIKKRLDNEKEDIQEIISDIAENKNRLKSILELQSELSSKLQLSSIARSNAETQLEKAVTIRAEMVREIEELRRQRDVLQRRIEFCKEKDAIGMVKKLNALSCGYREYSAEDIRLATDSFSDNLRLKSGGDWTNVYRGRLHNSTVAIKLLNSDRGLSQEDFLTKVKFLNNIRHPHLVALLGFCTEQKCIIFEYMHNGSLREILFSSQRNLRKVKRAIGWHDRIRIAHEVCSGLVYLHMAKPRPIVHGRLAVSNVLLDRNLVAKISGFGSRQYQSESDTRSDIRAFGVLLLHLLTGRNWAGLVEEAIKMDRTALARVLDELAGQWPLDLAEQLVVIAMKCMSINYGPNTDFSVATVLEELDGVRKKANEMVAKGVPEGIVKESVGQEERSEVPGIFLCPIFKDVMKNPHLAADGFSYELEAIEEWLKMGHDTSPMTNLRLKHKFLTPNHTLRFLIQEWHNNKSNVTS</sequence>
<keyword evidence="11" id="KW-1185">Reference proteome</keyword>
<dbReference type="Gene3D" id="1.10.510.10">
    <property type="entry name" value="Transferase(Phosphotransferase) domain 1"/>
    <property type="match status" value="1"/>
</dbReference>
<dbReference type="GO" id="GO:0016567">
    <property type="term" value="P:protein ubiquitination"/>
    <property type="evidence" value="ECO:0007669"/>
    <property type="project" value="UniProtKB-UniPathway"/>
</dbReference>
<dbReference type="GO" id="GO:0005524">
    <property type="term" value="F:ATP binding"/>
    <property type="evidence" value="ECO:0007669"/>
    <property type="project" value="InterPro"/>
</dbReference>
<dbReference type="Gene3D" id="3.30.200.20">
    <property type="entry name" value="Phosphorylase Kinase, domain 1"/>
    <property type="match status" value="1"/>
</dbReference>
<dbReference type="SMART" id="SM00504">
    <property type="entry name" value="Ubox"/>
    <property type="match status" value="1"/>
</dbReference>
<comment type="function">
    <text evidence="2">Functions as an E3 ubiquitin ligase.</text>
</comment>
<feature type="domain" description="U-box" evidence="9">
    <location>
        <begin position="758"/>
        <end position="832"/>
    </location>
</feature>
<dbReference type="Pfam" id="PF04564">
    <property type="entry name" value="U-box"/>
    <property type="match status" value="1"/>
</dbReference>
<dbReference type="SUPFAM" id="SSF56112">
    <property type="entry name" value="Protein kinase-like (PK-like)"/>
    <property type="match status" value="1"/>
</dbReference>
<comment type="catalytic activity">
    <reaction evidence="1">
        <text>S-ubiquitinyl-[E2 ubiquitin-conjugating enzyme]-L-cysteine + [acceptor protein]-L-lysine = [E2 ubiquitin-conjugating enzyme]-L-cysteine + N(6)-ubiquitinyl-[acceptor protein]-L-lysine.</text>
        <dbReference type="EC" id="2.3.2.27"/>
    </reaction>
</comment>
<dbReference type="PROSITE" id="PS51698">
    <property type="entry name" value="U_BOX"/>
    <property type="match status" value="1"/>
</dbReference>
<dbReference type="SUPFAM" id="SSF57850">
    <property type="entry name" value="RING/U-box"/>
    <property type="match status" value="1"/>
</dbReference>
<evidence type="ECO:0000256" key="3">
    <source>
        <dbReference type="ARBA" id="ARBA00004906"/>
    </source>
</evidence>
<feature type="domain" description="Protein kinase" evidence="8">
    <location>
        <begin position="489"/>
        <end position="747"/>
    </location>
</feature>
<dbReference type="Pfam" id="PF07714">
    <property type="entry name" value="PK_Tyr_Ser-Thr"/>
    <property type="match status" value="1"/>
</dbReference>